<dbReference type="EMBL" id="JAAXLS010000018">
    <property type="protein sequence ID" value="NKQ55898.1"/>
    <property type="molecule type" value="Genomic_DNA"/>
</dbReference>
<evidence type="ECO:0000256" key="1">
    <source>
        <dbReference type="ARBA" id="ARBA00007689"/>
    </source>
</evidence>
<protein>
    <recommendedName>
        <fullName evidence="2">YCII-related domain-containing protein</fullName>
    </recommendedName>
</protein>
<keyword evidence="4" id="KW-1185">Reference proteome</keyword>
<feature type="domain" description="YCII-related" evidence="2">
    <location>
        <begin position="11"/>
        <end position="83"/>
    </location>
</feature>
<dbReference type="InterPro" id="IPR011008">
    <property type="entry name" value="Dimeric_a/b-barrel"/>
</dbReference>
<dbReference type="InterPro" id="IPR005545">
    <property type="entry name" value="YCII"/>
</dbReference>
<evidence type="ECO:0000313" key="3">
    <source>
        <dbReference type="EMBL" id="NKQ55898.1"/>
    </source>
</evidence>
<evidence type="ECO:0000259" key="2">
    <source>
        <dbReference type="Pfam" id="PF03795"/>
    </source>
</evidence>
<dbReference type="Pfam" id="PF03795">
    <property type="entry name" value="YCII"/>
    <property type="match status" value="1"/>
</dbReference>
<accession>A0ABX1J845</accession>
<sequence length="91" mass="10189">MAWFLVETRYVQEKFGAVRPRHREYLSKLAQDGVCTVAGPFTDGSGGAMIFEAASEEELTKILDADPYHREGALAERTVREFNPVLGAWVQ</sequence>
<proteinExistence type="inferred from homology"/>
<comment type="caution">
    <text evidence="3">The sequence shown here is derived from an EMBL/GenBank/DDBJ whole genome shotgun (WGS) entry which is preliminary data.</text>
</comment>
<dbReference type="Proteomes" id="UP000715441">
    <property type="component" value="Unassembled WGS sequence"/>
</dbReference>
<comment type="similarity">
    <text evidence="1">Belongs to the YciI family.</text>
</comment>
<dbReference type="SUPFAM" id="SSF54909">
    <property type="entry name" value="Dimeric alpha+beta barrel"/>
    <property type="match status" value="1"/>
</dbReference>
<organism evidence="3 4">
    <name type="scientific">Amycolatopsis acididurans</name>
    <dbReference type="NCBI Taxonomy" id="2724524"/>
    <lineage>
        <taxon>Bacteria</taxon>
        <taxon>Bacillati</taxon>
        <taxon>Actinomycetota</taxon>
        <taxon>Actinomycetes</taxon>
        <taxon>Pseudonocardiales</taxon>
        <taxon>Pseudonocardiaceae</taxon>
        <taxon>Amycolatopsis</taxon>
    </lineage>
</organism>
<dbReference type="PANTHER" id="PTHR37828:SF1">
    <property type="entry name" value="YCII-RELATED DOMAIN-CONTAINING PROTEIN"/>
    <property type="match status" value="1"/>
</dbReference>
<dbReference type="PANTHER" id="PTHR37828">
    <property type="entry name" value="GSR2449 PROTEIN"/>
    <property type="match status" value="1"/>
</dbReference>
<reference evidence="3 4" key="1">
    <citation type="submission" date="2020-04" db="EMBL/GenBank/DDBJ databases">
        <title>Novel species.</title>
        <authorList>
            <person name="Teo W.F.A."/>
            <person name="Lipun K."/>
            <person name="Srisuk N."/>
            <person name="Duangmal K."/>
        </authorList>
    </citation>
    <scope>NUCLEOTIDE SEQUENCE [LARGE SCALE GENOMIC DNA]</scope>
    <source>
        <strain evidence="3 4">K13G38</strain>
    </source>
</reference>
<evidence type="ECO:0000313" key="4">
    <source>
        <dbReference type="Proteomes" id="UP000715441"/>
    </source>
</evidence>
<dbReference type="RefSeq" id="WP_168518942.1">
    <property type="nucleotide sequence ID" value="NZ_JAAXLS010000018.1"/>
</dbReference>
<name>A0ABX1J845_9PSEU</name>
<gene>
    <name evidence="3" type="ORF">HFP15_23765</name>
</gene>
<dbReference type="Gene3D" id="3.30.70.1060">
    <property type="entry name" value="Dimeric alpha+beta barrel"/>
    <property type="match status" value="1"/>
</dbReference>